<accession>A0A0F7L250</accession>
<sequence>MGTAPKLHAFPDGADGAYLRSCCRLRLNPRRNDNLVGLYQSCKGGNEATKLGGIAPRFLTLTE</sequence>
<reference evidence="1" key="1">
    <citation type="journal article" date="2015" name="Front. Microbiol.">
        <title>Combining genomic sequencing methods to explore viral diversity and reveal potential virus-host interactions.</title>
        <authorList>
            <person name="Chow C.E."/>
            <person name="Winget D.M."/>
            <person name="White R.A.III."/>
            <person name="Hallam S.J."/>
            <person name="Suttle C.A."/>
        </authorList>
    </citation>
    <scope>NUCLEOTIDE SEQUENCE</scope>
    <source>
        <strain evidence="1">Anoxic3_1</strain>
    </source>
</reference>
<reference evidence="1" key="2">
    <citation type="submission" date="2015-03" db="EMBL/GenBank/DDBJ databases">
        <authorList>
            <person name="Chow C.-E.T."/>
            <person name="Winget D.M."/>
            <person name="White R.A.III."/>
            <person name="Hallam S.J."/>
            <person name="Suttle C.A."/>
        </authorList>
    </citation>
    <scope>NUCLEOTIDE SEQUENCE</scope>
    <source>
        <strain evidence="1">Anoxic3_1</strain>
    </source>
</reference>
<protein>
    <submittedName>
        <fullName evidence="1">Uncharacterized protein</fullName>
    </submittedName>
</protein>
<proteinExistence type="predicted"/>
<evidence type="ECO:0000313" key="1">
    <source>
        <dbReference type="EMBL" id="AKH45920.1"/>
    </source>
</evidence>
<name>A0A0F7L250_9VIRU</name>
<dbReference type="EMBL" id="KR029577">
    <property type="protein sequence ID" value="AKH45920.1"/>
    <property type="molecule type" value="Genomic_DNA"/>
</dbReference>
<organism evidence="1">
    <name type="scientific">uncultured marine virus</name>
    <dbReference type="NCBI Taxonomy" id="186617"/>
    <lineage>
        <taxon>Viruses</taxon>
        <taxon>environmental samples</taxon>
    </lineage>
</organism>